<accession>A0A197JV07</accession>
<protein>
    <submittedName>
        <fullName evidence="1">Uncharacterized protein</fullName>
    </submittedName>
</protein>
<name>A0A197JV07_9FUNG</name>
<evidence type="ECO:0000313" key="1">
    <source>
        <dbReference type="EMBL" id="OAQ29122.1"/>
    </source>
</evidence>
<dbReference type="OrthoDB" id="2437149at2759"/>
<dbReference type="AlphaFoldDB" id="A0A197JV07"/>
<reference evidence="1 2" key="1">
    <citation type="submission" date="2016-05" db="EMBL/GenBank/DDBJ databases">
        <title>Genome sequencing reveals origins of a unique bacterial endosymbiosis in the earliest lineages of terrestrial Fungi.</title>
        <authorList>
            <consortium name="DOE Joint Genome Institute"/>
            <person name="Uehling J."/>
            <person name="Gryganskyi A."/>
            <person name="Hameed K."/>
            <person name="Tschaplinski T."/>
            <person name="Misztal P."/>
            <person name="Wu S."/>
            <person name="Desiro A."/>
            <person name="Vande Pol N."/>
            <person name="Du Z.-Y."/>
            <person name="Zienkiewicz A."/>
            <person name="Zienkiewicz K."/>
            <person name="Morin E."/>
            <person name="Tisserant E."/>
            <person name="Splivallo R."/>
            <person name="Hainaut M."/>
            <person name="Henrissat B."/>
            <person name="Ohm R."/>
            <person name="Kuo A."/>
            <person name="Yan J."/>
            <person name="Lipzen A."/>
            <person name="Nolan M."/>
            <person name="Labutti K."/>
            <person name="Barry K."/>
            <person name="Goldstein A."/>
            <person name="Labbe J."/>
            <person name="Schadt C."/>
            <person name="Tuskan G."/>
            <person name="Grigoriev I."/>
            <person name="Martin F."/>
            <person name="Vilgalys R."/>
            <person name="Bonito G."/>
        </authorList>
    </citation>
    <scope>NUCLEOTIDE SEQUENCE [LARGE SCALE GENOMIC DNA]</scope>
    <source>
        <strain evidence="1 2">AG-77</strain>
    </source>
</reference>
<organism evidence="1 2">
    <name type="scientific">Linnemannia elongata AG-77</name>
    <dbReference type="NCBI Taxonomy" id="1314771"/>
    <lineage>
        <taxon>Eukaryota</taxon>
        <taxon>Fungi</taxon>
        <taxon>Fungi incertae sedis</taxon>
        <taxon>Mucoromycota</taxon>
        <taxon>Mortierellomycotina</taxon>
        <taxon>Mortierellomycetes</taxon>
        <taxon>Mortierellales</taxon>
        <taxon>Mortierellaceae</taxon>
        <taxon>Linnemannia</taxon>
    </lineage>
</organism>
<proteinExistence type="predicted"/>
<dbReference type="EMBL" id="KV442043">
    <property type="protein sequence ID" value="OAQ29122.1"/>
    <property type="molecule type" value="Genomic_DNA"/>
</dbReference>
<keyword evidence="2" id="KW-1185">Reference proteome</keyword>
<sequence length="329" mass="38122">MAIKRAPPISHVPGDKEILEEKMGTLQRPHRQHQSSSSISINISRSKVYSSKLVCQGNQPLEDICSTVENCPSSLKEFTLHSLYSYNYYPQHIIDSTLIVQRLGSIKDNYYFNIELEFHNLKLFFYSLLSCFPDLQELYIPFGVTLQYYHQLRSSSNERDATVISTLALDCLALTAINFGYNLIAEELKFRFVKLMPETLLEFTTAIEPGYLDRDLLGTEWVCSGLETLSIGIRDLAEYEAEQEMDKHRNHNSLFDTDAELALYLRKIHNDPYSHDIEFPDNLRWMNLKWFPIYGGLESTTTTQNEVMQRYSEKRATWLYSASFKSRAS</sequence>
<gene>
    <name evidence="1" type="ORF">K457DRAFT_19535</name>
</gene>
<evidence type="ECO:0000313" key="2">
    <source>
        <dbReference type="Proteomes" id="UP000078512"/>
    </source>
</evidence>
<dbReference type="Proteomes" id="UP000078512">
    <property type="component" value="Unassembled WGS sequence"/>
</dbReference>